<proteinExistence type="predicted"/>
<evidence type="ECO:0000256" key="6">
    <source>
        <dbReference type="ARBA" id="ARBA00022737"/>
    </source>
</evidence>
<dbReference type="PROSITE" id="PS50012">
    <property type="entry name" value="RCC1_3"/>
    <property type="match status" value="2"/>
</dbReference>
<dbReference type="Gene3D" id="2.130.10.30">
    <property type="entry name" value="Regulator of chromosome condensation 1/beta-lactamase-inhibitor protein II"/>
    <property type="match status" value="2"/>
</dbReference>
<dbReference type="InterPro" id="IPR003409">
    <property type="entry name" value="MORN"/>
</dbReference>
<evidence type="ECO:0000313" key="11">
    <source>
        <dbReference type="EMBL" id="OXU23475.1"/>
    </source>
</evidence>
<dbReference type="Pfam" id="PF02493">
    <property type="entry name" value="MORN"/>
    <property type="match status" value="7"/>
</dbReference>
<feature type="compositionally biased region" description="Basic and acidic residues" evidence="9">
    <location>
        <begin position="664"/>
        <end position="673"/>
    </location>
</feature>
<reference evidence="11 12" key="1">
    <citation type="journal article" date="2017" name="Curr. Biol.">
        <title>The Evolution of Venom by Co-option of Single-Copy Genes.</title>
        <authorList>
            <person name="Martinson E.O."/>
            <person name="Mrinalini"/>
            <person name="Kelkar Y.D."/>
            <person name="Chang C.H."/>
            <person name="Werren J.H."/>
        </authorList>
    </citation>
    <scope>NUCLEOTIDE SEQUENCE [LARGE SCALE GENOMIC DNA]</scope>
    <source>
        <strain evidence="11 12">Alberta</strain>
        <tissue evidence="11">Whole body</tissue>
    </source>
</reference>
<feature type="region of interest" description="Disordered" evidence="9">
    <location>
        <begin position="744"/>
        <end position="779"/>
    </location>
</feature>
<dbReference type="GO" id="GO:0005737">
    <property type="term" value="C:cytoplasm"/>
    <property type="evidence" value="ECO:0007669"/>
    <property type="project" value="TreeGrafter"/>
</dbReference>
<evidence type="ECO:0000259" key="10">
    <source>
        <dbReference type="PROSITE" id="PS51205"/>
    </source>
</evidence>
<dbReference type="OrthoDB" id="48314at2759"/>
<feature type="repeat" description="RCC1" evidence="8">
    <location>
        <begin position="1295"/>
        <end position="1352"/>
    </location>
</feature>
<gene>
    <name evidence="11" type="ORF">TSAR_006003</name>
</gene>
<dbReference type="Gene3D" id="2.30.29.30">
    <property type="entry name" value="Pleckstrin-homology domain (PH domain)/Phosphotyrosine-binding domain (PTB)"/>
    <property type="match status" value="1"/>
</dbReference>
<dbReference type="SMART" id="SM00698">
    <property type="entry name" value="MORN"/>
    <property type="match status" value="8"/>
</dbReference>
<dbReference type="InterPro" id="IPR011993">
    <property type="entry name" value="PH-like_dom_sf"/>
</dbReference>
<feature type="region of interest" description="Disordered" evidence="9">
    <location>
        <begin position="1"/>
        <end position="20"/>
    </location>
</feature>
<dbReference type="SUPFAM" id="SSF50985">
    <property type="entry name" value="RCC1/BLIP-II"/>
    <property type="match status" value="2"/>
</dbReference>
<evidence type="ECO:0000313" key="12">
    <source>
        <dbReference type="Proteomes" id="UP000215335"/>
    </source>
</evidence>
<dbReference type="Pfam" id="PF25389">
    <property type="entry name" value="DH_ALS2"/>
    <property type="match status" value="1"/>
</dbReference>
<dbReference type="Pfam" id="PF00415">
    <property type="entry name" value="RCC1"/>
    <property type="match status" value="2"/>
</dbReference>
<dbReference type="SUPFAM" id="SSF82185">
    <property type="entry name" value="Histone H3 K4-specific methyltransferase SET7/9 N-terminal domain"/>
    <property type="match status" value="2"/>
</dbReference>
<dbReference type="InterPro" id="IPR051984">
    <property type="entry name" value="Alsin"/>
</dbReference>
<evidence type="ECO:0000256" key="2">
    <source>
        <dbReference type="ARBA" id="ARBA00022658"/>
    </source>
</evidence>
<evidence type="ECO:0000256" key="7">
    <source>
        <dbReference type="ARBA" id="ARBA00048718"/>
    </source>
</evidence>
<dbReference type="PANTHER" id="PTHR46089:SF2">
    <property type="entry name" value="ALSIN HOMOLOG"/>
    <property type="match status" value="1"/>
</dbReference>
<sequence length="2348" mass="264893">MADQTDPLDKGSSNNDNETQLKKLEEQQKVIDRAPFRHLKIDDASCLDTIEGREICGKCYKSRKFFCYTCYSPVIDDKFIPRIKLPIKIDIIKHVQEIDGKSTAIHAAIVAPEDVKIYTYPDFPEFSADEKTVLIFPSKTAMNIEDLFARKLEPEVEMVADTSKSKFPITRAVFIDSTWHQTKSIYKDQRLRDLPCVILKSRISQFWRHQKKSPRWYLATVEAIHQFLVELHTSAYGIVENYAEIKEKLSSTDTKSIVNESDLYKPYNDLDSSSFQSSAEIQFLEQVKECRQHLHCMEKLLFELQQTPASGSEKEIKSDSSMIDCNQQFNKTSNSSSSFPDLQSLMQEFENKINSKMTMDSDSINTPKKESIQICLHTVSNDNTCGPLTFVMQVPNNIFNLLNKSNPNGQSTNFSHHSSETKLCKPRRHKRLTLLLNKLFKRKKSNSLPTITISTNLLENLELLKIKRDESITNSSHSSNTSNLNYKSILKDEQHSTDKNSLSDNSVHAGMDNKFGDSNNKATVIIPITYNFDEKSSTTIAPNLTVQLETNPQLTTCSNCVKITNEIPVSSSILEKEMKKSKMEIHSKPDVQPTDILLETLIKTLLKTTERLEHLETLKTVTENLSKKELKVEKRHCCHNNCKINDNAKSQTSDYLAQYFVNDTRNKTSESRQEKKKKQQIPKRQSSKLSICSSSGSISSDEEQFRNPGILRPQHIQRHKRCHSPSMLNYLVCQKPLQNTSACSSYDNSKSSSSALRQKEAADEVMSSSSSSEPVEQKSNISMCNDEKLVHLWRGADKVELSFLDQLDGSVGKVVSVGDRVFLMTTTCSLYYGEVTVTAAATDSSNGADESESSTTLAASLTMRRSQFSVVDLSANSEHVFAVSTDGSVLKIHPENLGVVDTITLREDIKFCSHGCKQDSDIAKVTAIAVNDSSALFVTENGQLWASGDQPQIDIKSQEPKKVFFFDGRVVSDVACGSNFYVVLVRKISRVAKEDTDSENDVEEVFVKSCSQCLNNVMPSPMSVTSSDTGPMGINAQQFSEGHSTNSISALSSASKEDVFHTIEDEKIIANSVNSMMNGEICTNEVLECDKEAKKNVISINTEAARQFFTRQLSWVSSYGSVKDELQMDTIDNPASLIKQNVSNMANLVYEGVKTVGDKVVTLSRHVSGSSDVNDVRDDVSDNFEELGIEESKRTAGSLINSLRNEEFPWSSSAGSSEHELVQQRLSDRINLLIRTGSNALATELWTWGDVKYGQLGVGDIINRPRPREVTILNHYGIKKVACGAYHTLALTLDGRVFAWGRNNFMQVAHCSQVDQKSPQLFSSNFFIHLTPNERAKDIAAGSDHSLIMMDNKIFLMGKHRSSGVMSTLEIPEMNEHTLKNIFCFDTFSCCAMTNKSVSAISDVLIEEQMFLEETLHVYQNLIIPFQKKGGATRELNVYETLCRCHSELLSVNVLNVRSLWDYYNRVHEAYEIVIIASVDEYISVYKSYLNAICDIIALGGFAQIAKLIDVLQVLSTVFKDKVKGKDANITNETIIAFVLQHPLQHLNRYINIIQSLIKSNEDNMRMEQLQDALSKWEVISKEQIKRLQEAESTKSFWEGSGKIVEQFRSPERRMIRESRSHHISLFNSSRFSSHWFILLTDVFIHITGTTYTAHPLPLLWVELLPDSDTFQNAISITTPEDSFTLYTPTAADRSEWFHALQTAIKNSLQRSASHMPPQVRTGSFSFTKHSVYKDAIYTGQWLNGKLHGSGKLEWADNRMYIGQFHKGAIHGSGRMEMPTQGVYEGQWKDGLQNGYGVMNYINGDIYEGYFKDGLPHGHGMKKEGHFMASVASVYIGEWSSGVKQGYGVMDDIKTGEKYLGSWNNNTKHGSGLIVTLDGIYYEGVFVQDVFMGHGIMVLEDGTHYEGEFKSVGVFGGKGILTFSNEEKLEGNFSGAWNEGIKVTATLHINNKAQNEKFQKEPPSFGKLCAPPDQKWKAIFRQFYQQLGVPETATGNNSKSASVRQLETQKLWQNVAAIISKSQRCRQKRQCFNSSNNNSSLLNISNLSQIDNKDADANHDQLNKILYFGHEKLSLPAYEQIHKYLRRAFESPHHPLGTLLNELAAVYTATYGGVRVHPLLLKHAVSELRSITTRIYEAVTLFFPALPKAPDEYILKPETDDKCNEEKVISAAAILHPILLPRVYSALFVLYALHNKKTDDAYWERLIKWNKQPNNTLLAFLGIDQKFWKNFDTSENDTFLNEAIETLQQLKTTFSAVEKLIVIRNTHYQIEQAIQKRLLENYKLPADELIPIFYFVVVRASVLQLGSEIHFIEDFMESYLMNGQIGYAFTTVMGIYDHILKEKITMDD</sequence>
<dbReference type="InterPro" id="IPR037191">
    <property type="entry name" value="VPS9_dom_sf"/>
</dbReference>
<dbReference type="GO" id="GO:0031267">
    <property type="term" value="F:small GTPase binding"/>
    <property type="evidence" value="ECO:0007669"/>
    <property type="project" value="TreeGrafter"/>
</dbReference>
<dbReference type="Gene3D" id="2.20.110.10">
    <property type="entry name" value="Histone H3 K4-specific methyltransferase SET7/9 N-terminal domain"/>
    <property type="match status" value="3"/>
</dbReference>
<dbReference type="GO" id="GO:0016432">
    <property type="term" value="F:tRNA-uridine aminocarboxypropyltransferase activity"/>
    <property type="evidence" value="ECO:0007669"/>
    <property type="project" value="UniProtKB-EC"/>
</dbReference>
<protein>
    <recommendedName>
        <fullName evidence="1">tRNA-uridine aminocarboxypropyltransferase</fullName>
        <ecNumber evidence="1">2.5.1.25</ecNumber>
    </recommendedName>
</protein>
<keyword evidence="12" id="KW-1185">Reference proteome</keyword>
<dbReference type="PROSITE" id="PS51205">
    <property type="entry name" value="VPS9"/>
    <property type="match status" value="1"/>
</dbReference>
<dbReference type="InterPro" id="IPR059093">
    <property type="entry name" value="HA_Alsin"/>
</dbReference>
<keyword evidence="6" id="KW-0677">Repeat</keyword>
<dbReference type="Pfam" id="PF02204">
    <property type="entry name" value="VPS9"/>
    <property type="match status" value="1"/>
</dbReference>
<feature type="domain" description="VPS9" evidence="10">
    <location>
        <begin position="2196"/>
        <end position="2348"/>
    </location>
</feature>
<evidence type="ECO:0000256" key="8">
    <source>
        <dbReference type="PROSITE-ProRule" id="PRU00235"/>
    </source>
</evidence>
<feature type="compositionally biased region" description="Low complexity" evidence="9">
    <location>
        <begin position="687"/>
        <end position="699"/>
    </location>
</feature>
<accession>A0A232EYP7</accession>
<dbReference type="GO" id="GO:0016197">
    <property type="term" value="P:endosomal transport"/>
    <property type="evidence" value="ECO:0007669"/>
    <property type="project" value="TreeGrafter"/>
</dbReference>
<dbReference type="InterPro" id="IPR000408">
    <property type="entry name" value="Reg_chr_condens"/>
</dbReference>
<dbReference type="Pfam" id="PF25383">
    <property type="entry name" value="PH_alsin"/>
    <property type="match status" value="1"/>
</dbReference>
<feature type="repeat" description="RCC1" evidence="8">
    <location>
        <begin position="1243"/>
        <end position="1294"/>
    </location>
</feature>
<dbReference type="Pfam" id="PF26202">
    <property type="entry name" value="HA_Alsin"/>
    <property type="match status" value="1"/>
</dbReference>
<dbReference type="SMART" id="SM01144">
    <property type="entry name" value="DTW"/>
    <property type="match status" value="1"/>
</dbReference>
<dbReference type="STRING" id="543379.A0A232EYP7"/>
<name>A0A232EYP7_9HYME</name>
<keyword evidence="4" id="KW-0949">S-adenosyl-L-methionine</keyword>
<dbReference type="GO" id="GO:0005085">
    <property type="term" value="F:guanyl-nucleotide exchange factor activity"/>
    <property type="evidence" value="ECO:0007669"/>
    <property type="project" value="UniProtKB-KW"/>
</dbReference>
<feature type="compositionally biased region" description="Low complexity" evidence="9">
    <location>
        <begin position="744"/>
        <end position="754"/>
    </location>
</feature>
<dbReference type="PANTHER" id="PTHR46089">
    <property type="entry name" value="ALSIN HOMOLOG"/>
    <property type="match status" value="1"/>
</dbReference>
<evidence type="ECO:0000256" key="9">
    <source>
        <dbReference type="SAM" id="MobiDB-lite"/>
    </source>
</evidence>
<dbReference type="Gene3D" id="1.20.1050.80">
    <property type="entry name" value="VPS9 domain"/>
    <property type="match status" value="1"/>
</dbReference>
<dbReference type="GO" id="GO:0008033">
    <property type="term" value="P:tRNA processing"/>
    <property type="evidence" value="ECO:0007669"/>
    <property type="project" value="UniProtKB-KW"/>
</dbReference>
<dbReference type="Pfam" id="PF03942">
    <property type="entry name" value="DTW"/>
    <property type="match status" value="1"/>
</dbReference>
<dbReference type="InterPro" id="IPR009091">
    <property type="entry name" value="RCC1/BLIP-II"/>
</dbReference>
<dbReference type="InterPro" id="IPR003123">
    <property type="entry name" value="VPS9"/>
</dbReference>
<dbReference type="PROSITE" id="PS00626">
    <property type="entry name" value="RCC1_2"/>
    <property type="match status" value="1"/>
</dbReference>
<dbReference type="InterPro" id="IPR057248">
    <property type="entry name" value="Alsin-like_PH"/>
</dbReference>
<evidence type="ECO:0000256" key="1">
    <source>
        <dbReference type="ARBA" id="ARBA00012386"/>
    </source>
</evidence>
<dbReference type="SUPFAM" id="SSF50729">
    <property type="entry name" value="PH domain-like"/>
    <property type="match status" value="1"/>
</dbReference>
<evidence type="ECO:0000256" key="4">
    <source>
        <dbReference type="ARBA" id="ARBA00022691"/>
    </source>
</evidence>
<keyword evidence="3" id="KW-0808">Transferase</keyword>
<comment type="catalytic activity">
    <reaction evidence="7">
        <text>a uridine in tRNA + S-adenosyl-L-methionine = a 3-[(3S)-3-amino-3-carboxypropyl]uridine in tRNA + S-methyl-5'-thioadenosine + H(+)</text>
        <dbReference type="Rhea" id="RHEA:62432"/>
        <dbReference type="Rhea" id="RHEA-COMP:13339"/>
        <dbReference type="Rhea" id="RHEA-COMP:16092"/>
        <dbReference type="ChEBI" id="CHEBI:15378"/>
        <dbReference type="ChEBI" id="CHEBI:17509"/>
        <dbReference type="ChEBI" id="CHEBI:59789"/>
        <dbReference type="ChEBI" id="CHEBI:65315"/>
        <dbReference type="ChEBI" id="CHEBI:82930"/>
        <dbReference type="EC" id="2.5.1.25"/>
    </reaction>
</comment>
<feature type="region of interest" description="Disordered" evidence="9">
    <location>
        <begin position="664"/>
        <end position="707"/>
    </location>
</feature>
<comment type="caution">
    <text evidence="11">The sequence shown here is derived from an EMBL/GenBank/DDBJ whole genome shotgun (WGS) entry which is preliminary data.</text>
</comment>
<keyword evidence="5" id="KW-0819">tRNA processing</keyword>
<dbReference type="SUPFAM" id="SSF109993">
    <property type="entry name" value="VPS9 domain"/>
    <property type="match status" value="1"/>
</dbReference>
<dbReference type="EC" id="2.5.1.25" evidence="1"/>
<evidence type="ECO:0000256" key="3">
    <source>
        <dbReference type="ARBA" id="ARBA00022679"/>
    </source>
</evidence>
<dbReference type="Proteomes" id="UP000215335">
    <property type="component" value="Unassembled WGS sequence"/>
</dbReference>
<dbReference type="EMBL" id="NNAY01001596">
    <property type="protein sequence ID" value="OXU23475.1"/>
    <property type="molecule type" value="Genomic_DNA"/>
</dbReference>
<evidence type="ECO:0000256" key="5">
    <source>
        <dbReference type="ARBA" id="ARBA00022694"/>
    </source>
</evidence>
<dbReference type="InterPro" id="IPR005636">
    <property type="entry name" value="DTW"/>
</dbReference>
<organism evidence="11 12">
    <name type="scientific">Trichomalopsis sarcophagae</name>
    <dbReference type="NCBI Taxonomy" id="543379"/>
    <lineage>
        <taxon>Eukaryota</taxon>
        <taxon>Metazoa</taxon>
        <taxon>Ecdysozoa</taxon>
        <taxon>Arthropoda</taxon>
        <taxon>Hexapoda</taxon>
        <taxon>Insecta</taxon>
        <taxon>Pterygota</taxon>
        <taxon>Neoptera</taxon>
        <taxon>Endopterygota</taxon>
        <taxon>Hymenoptera</taxon>
        <taxon>Apocrita</taxon>
        <taxon>Proctotrupomorpha</taxon>
        <taxon>Chalcidoidea</taxon>
        <taxon>Pteromalidae</taxon>
        <taxon>Pteromalinae</taxon>
        <taxon>Trichomalopsis</taxon>
    </lineage>
</organism>
<dbReference type="CDD" id="cd13269">
    <property type="entry name" value="PH_alsin"/>
    <property type="match status" value="1"/>
</dbReference>
<keyword evidence="2" id="KW-0344">Guanine-nucleotide releasing factor</keyword>